<feature type="transmembrane region" description="Helical" evidence="5">
    <location>
        <begin position="146"/>
        <end position="167"/>
    </location>
</feature>
<keyword evidence="3 5" id="KW-1133">Transmembrane helix</keyword>
<reference evidence="7" key="1">
    <citation type="submission" date="2021-12" db="EMBL/GenBank/DDBJ databases">
        <authorList>
            <person name="Martin H S."/>
        </authorList>
    </citation>
    <scope>NUCLEOTIDE SEQUENCE</scope>
</reference>
<dbReference type="PROSITE" id="PS50261">
    <property type="entry name" value="G_PROTEIN_RECEP_F2_4"/>
    <property type="match status" value="1"/>
</dbReference>
<keyword evidence="4 5" id="KW-0472">Membrane</keyword>
<evidence type="ECO:0000313" key="7">
    <source>
        <dbReference type="EMBL" id="CAH0715355.1"/>
    </source>
</evidence>
<dbReference type="Proteomes" id="UP000838878">
    <property type="component" value="Chromosome 10"/>
</dbReference>
<feature type="transmembrane region" description="Helical" evidence="5">
    <location>
        <begin position="293"/>
        <end position="313"/>
    </location>
</feature>
<feature type="transmembrane region" description="Helical" evidence="5">
    <location>
        <begin position="81"/>
        <end position="103"/>
    </location>
</feature>
<keyword evidence="2 5" id="KW-0812">Transmembrane</keyword>
<dbReference type="PANTHER" id="PTHR47154">
    <property type="entry name" value="G-PROTEIN COUPLED RECEPTOR MTH-RELATED"/>
    <property type="match status" value="1"/>
</dbReference>
<dbReference type="GO" id="GO:0005886">
    <property type="term" value="C:plasma membrane"/>
    <property type="evidence" value="ECO:0007669"/>
    <property type="project" value="TreeGrafter"/>
</dbReference>
<feature type="transmembrane region" description="Helical" evidence="5">
    <location>
        <begin position="110"/>
        <end position="134"/>
    </location>
</feature>
<gene>
    <name evidence="7" type="ORF">BINO364_LOCUS2286</name>
</gene>
<dbReference type="Pfam" id="PF00002">
    <property type="entry name" value="7tm_2"/>
    <property type="match status" value="1"/>
</dbReference>
<evidence type="ECO:0000256" key="2">
    <source>
        <dbReference type="ARBA" id="ARBA00022692"/>
    </source>
</evidence>
<evidence type="ECO:0000256" key="5">
    <source>
        <dbReference type="SAM" id="Phobius"/>
    </source>
</evidence>
<dbReference type="CDD" id="cd15039">
    <property type="entry name" value="7tmB3_Methuselah-like"/>
    <property type="match status" value="1"/>
</dbReference>
<dbReference type="InterPro" id="IPR000832">
    <property type="entry name" value="GPCR_2_secretin-like"/>
</dbReference>
<feature type="transmembrane region" description="Helical" evidence="5">
    <location>
        <begin position="188"/>
        <end position="209"/>
    </location>
</feature>
<dbReference type="EMBL" id="OV170230">
    <property type="protein sequence ID" value="CAH0715355.1"/>
    <property type="molecule type" value="Genomic_DNA"/>
</dbReference>
<dbReference type="InterPro" id="IPR051384">
    <property type="entry name" value="Mth_GPCR"/>
</dbReference>
<evidence type="ECO:0000256" key="4">
    <source>
        <dbReference type="ARBA" id="ARBA00023136"/>
    </source>
</evidence>
<evidence type="ECO:0000313" key="8">
    <source>
        <dbReference type="Proteomes" id="UP000838878"/>
    </source>
</evidence>
<dbReference type="GO" id="GO:0007166">
    <property type="term" value="P:cell surface receptor signaling pathway"/>
    <property type="evidence" value="ECO:0007669"/>
    <property type="project" value="InterPro"/>
</dbReference>
<evidence type="ECO:0000259" key="6">
    <source>
        <dbReference type="PROSITE" id="PS50261"/>
    </source>
</evidence>
<dbReference type="OrthoDB" id="6134459at2759"/>
<feature type="transmembrane region" description="Helical" evidence="5">
    <location>
        <begin position="325"/>
        <end position="341"/>
    </location>
</feature>
<accession>A0A8J9UVE2</accession>
<dbReference type="PANTHER" id="PTHR47154:SF2">
    <property type="entry name" value="G-PROTEIN COUPLED RECEPTOR MTH-RELATED"/>
    <property type="match status" value="1"/>
</dbReference>
<feature type="domain" description="G-protein coupled receptors family 2 profile 2" evidence="6">
    <location>
        <begin position="78"/>
        <end position="342"/>
    </location>
</feature>
<organism evidence="7 8">
    <name type="scientific">Brenthis ino</name>
    <name type="common">lesser marbled fritillary</name>
    <dbReference type="NCBI Taxonomy" id="405034"/>
    <lineage>
        <taxon>Eukaryota</taxon>
        <taxon>Metazoa</taxon>
        <taxon>Ecdysozoa</taxon>
        <taxon>Arthropoda</taxon>
        <taxon>Hexapoda</taxon>
        <taxon>Insecta</taxon>
        <taxon>Pterygota</taxon>
        <taxon>Neoptera</taxon>
        <taxon>Endopterygota</taxon>
        <taxon>Lepidoptera</taxon>
        <taxon>Glossata</taxon>
        <taxon>Ditrysia</taxon>
        <taxon>Papilionoidea</taxon>
        <taxon>Nymphalidae</taxon>
        <taxon>Heliconiinae</taxon>
        <taxon>Argynnini</taxon>
        <taxon>Brenthis</taxon>
    </lineage>
</organism>
<dbReference type="AlphaFoldDB" id="A0A8J9UVE2"/>
<keyword evidence="8" id="KW-1185">Reference proteome</keyword>
<protein>
    <recommendedName>
        <fullName evidence="6">G-protein coupled receptors family 2 profile 2 domain-containing protein</fullName>
    </recommendedName>
</protein>
<evidence type="ECO:0000256" key="1">
    <source>
        <dbReference type="ARBA" id="ARBA00004141"/>
    </source>
</evidence>
<sequence length="398" mass="46319">MLMEEELSNITFKSQAFIATDYGMNNVLSEKGILYIELPNWYERWRPVNYFCVDYFNDNITTTPKFWSVTTDDGMPKVNPYFTAALLVSTFFLFLVLLVYVLLPELRNLVGLVLMAYVLSLMGAFIFLVSLQLAEFDYYGCLSMTAITYFFFLATFCWMNVMSYDIWWTFRGYAKARPIHRRGEKFKFFMYCIYAWGFPLLMAAMLVIINNLDLSHMPWFVTPQIPAAGCFLEGGQKLVYLYIPMLILILCNWFFFLMTAFNIWRLSRGTAAVNSDAAGNPAAHRSQRNRLMIYLKLSLIMGINWVLEVVSFFSPDLNVWKFTDMYNLLLGLAIFLIFVCKKKIYMKLRNRYIDEHLSKSHTSSSTLESNLSQETPLQISTHPMGLKSKRSLSSIRYS</sequence>
<feature type="transmembrane region" description="Helical" evidence="5">
    <location>
        <begin position="241"/>
        <end position="264"/>
    </location>
</feature>
<dbReference type="GO" id="GO:0008528">
    <property type="term" value="F:G protein-coupled peptide receptor activity"/>
    <property type="evidence" value="ECO:0007669"/>
    <property type="project" value="TreeGrafter"/>
</dbReference>
<comment type="subcellular location">
    <subcellularLocation>
        <location evidence="1">Membrane</location>
        <topology evidence="1">Multi-pass membrane protein</topology>
    </subcellularLocation>
</comment>
<evidence type="ECO:0000256" key="3">
    <source>
        <dbReference type="ARBA" id="ARBA00022989"/>
    </source>
</evidence>
<dbReference type="InterPro" id="IPR017981">
    <property type="entry name" value="GPCR_2-like_7TM"/>
</dbReference>
<name>A0A8J9UVE2_9NEOP</name>
<proteinExistence type="predicted"/>
<feature type="non-terminal residue" evidence="7">
    <location>
        <position position="398"/>
    </location>
</feature>
<dbReference type="Gene3D" id="1.20.1070.10">
    <property type="entry name" value="Rhodopsin 7-helix transmembrane proteins"/>
    <property type="match status" value="1"/>
</dbReference>